<dbReference type="EMBL" id="JAHXZJ010002237">
    <property type="protein sequence ID" value="KAH0547037.1"/>
    <property type="molecule type" value="Genomic_DNA"/>
</dbReference>
<evidence type="ECO:0000256" key="1">
    <source>
        <dbReference type="SAM" id="SignalP"/>
    </source>
</evidence>
<proteinExistence type="predicted"/>
<protein>
    <recommendedName>
        <fullName evidence="4">Venom protein</fullName>
    </recommendedName>
</protein>
<feature type="signal peptide" evidence="1">
    <location>
        <begin position="1"/>
        <end position="19"/>
    </location>
</feature>
<evidence type="ECO:0000313" key="2">
    <source>
        <dbReference type="EMBL" id="KAH0547037.1"/>
    </source>
</evidence>
<comment type="caution">
    <text evidence="2">The sequence shown here is derived from an EMBL/GenBank/DDBJ whole genome shotgun (WGS) entry which is preliminary data.</text>
</comment>
<dbReference type="AlphaFoldDB" id="A0AAV7I9V1"/>
<sequence length="184" mass="20466">MKIIITLFAFIAILESIQALTCNNDIDFKKSSNTICSNGTCICKPNYIEKNGVCKVIIAERCLNNTCVHTYGCRAIANSVCSDSDHKCVCSPIHTEVAGKCLGLLGAAFSNDAKCDSFYRSVDKVCKYPENVSVEDEHKYLDSIYNLEPPCKNSKTQKLKKNSKTCQCKTDYHYSSSLKKCINE</sequence>
<evidence type="ECO:0000313" key="3">
    <source>
        <dbReference type="Proteomes" id="UP000826195"/>
    </source>
</evidence>
<evidence type="ECO:0008006" key="4">
    <source>
        <dbReference type="Google" id="ProtNLM"/>
    </source>
</evidence>
<gene>
    <name evidence="2" type="ORF">KQX54_016782</name>
</gene>
<feature type="chain" id="PRO_5043709186" description="Venom protein" evidence="1">
    <location>
        <begin position="20"/>
        <end position="184"/>
    </location>
</feature>
<accession>A0AAV7I9V1</accession>
<organism evidence="2 3">
    <name type="scientific">Cotesia glomerata</name>
    <name type="common">Lepidopteran parasitic wasp</name>
    <name type="synonym">Apanteles glomeratus</name>
    <dbReference type="NCBI Taxonomy" id="32391"/>
    <lineage>
        <taxon>Eukaryota</taxon>
        <taxon>Metazoa</taxon>
        <taxon>Ecdysozoa</taxon>
        <taxon>Arthropoda</taxon>
        <taxon>Hexapoda</taxon>
        <taxon>Insecta</taxon>
        <taxon>Pterygota</taxon>
        <taxon>Neoptera</taxon>
        <taxon>Endopterygota</taxon>
        <taxon>Hymenoptera</taxon>
        <taxon>Apocrita</taxon>
        <taxon>Ichneumonoidea</taxon>
        <taxon>Braconidae</taxon>
        <taxon>Microgastrinae</taxon>
        <taxon>Cotesia</taxon>
    </lineage>
</organism>
<keyword evidence="3" id="KW-1185">Reference proteome</keyword>
<reference evidence="2 3" key="1">
    <citation type="journal article" date="2021" name="J. Hered.">
        <title>A chromosome-level genome assembly of the parasitoid wasp, Cotesia glomerata (Hymenoptera: Braconidae).</title>
        <authorList>
            <person name="Pinto B.J."/>
            <person name="Weis J.J."/>
            <person name="Gamble T."/>
            <person name="Ode P.J."/>
            <person name="Paul R."/>
            <person name="Zaspel J.M."/>
        </authorList>
    </citation>
    <scope>NUCLEOTIDE SEQUENCE [LARGE SCALE GENOMIC DNA]</scope>
    <source>
        <strain evidence="2">CgM1</strain>
    </source>
</reference>
<dbReference type="Proteomes" id="UP000826195">
    <property type="component" value="Unassembled WGS sequence"/>
</dbReference>
<keyword evidence="1" id="KW-0732">Signal</keyword>
<name>A0AAV7I9V1_COTGL</name>